<keyword evidence="2" id="KW-1185">Reference proteome</keyword>
<reference evidence="2" key="1">
    <citation type="submission" date="2024-07" db="EMBL/GenBank/DDBJ databases">
        <title>Two chromosome-level genome assemblies of Korean endemic species Abeliophyllum distichum and Forsythia ovata (Oleaceae).</title>
        <authorList>
            <person name="Jang H."/>
        </authorList>
    </citation>
    <scope>NUCLEOTIDE SEQUENCE [LARGE SCALE GENOMIC DNA]</scope>
</reference>
<dbReference type="Proteomes" id="UP001604336">
    <property type="component" value="Unassembled WGS sequence"/>
</dbReference>
<organism evidence="1 2">
    <name type="scientific">Abeliophyllum distichum</name>
    <dbReference type="NCBI Taxonomy" id="126358"/>
    <lineage>
        <taxon>Eukaryota</taxon>
        <taxon>Viridiplantae</taxon>
        <taxon>Streptophyta</taxon>
        <taxon>Embryophyta</taxon>
        <taxon>Tracheophyta</taxon>
        <taxon>Spermatophyta</taxon>
        <taxon>Magnoliopsida</taxon>
        <taxon>eudicotyledons</taxon>
        <taxon>Gunneridae</taxon>
        <taxon>Pentapetalae</taxon>
        <taxon>asterids</taxon>
        <taxon>lamiids</taxon>
        <taxon>Lamiales</taxon>
        <taxon>Oleaceae</taxon>
        <taxon>Forsythieae</taxon>
        <taxon>Abeliophyllum</taxon>
    </lineage>
</organism>
<accession>A0ABD1VZY2</accession>
<comment type="caution">
    <text evidence="1">The sequence shown here is derived from an EMBL/GenBank/DDBJ whole genome shotgun (WGS) entry which is preliminary data.</text>
</comment>
<gene>
    <name evidence="1" type="ORF">Adt_03947</name>
</gene>
<dbReference type="EMBL" id="JBFOLK010000001">
    <property type="protein sequence ID" value="KAL2542969.1"/>
    <property type="molecule type" value="Genomic_DNA"/>
</dbReference>
<dbReference type="AlphaFoldDB" id="A0ABD1VZY2"/>
<proteinExistence type="predicted"/>
<name>A0ABD1VZY2_9LAMI</name>
<sequence length="177" mass="20666">MIRYYVINLFQSNTRFHENLVFIIPLLVALLELKSQRKNQNGNPFDTHPGTMRIACTSIFLYYLAHHFHLRFSSLMNFFSTRSRAISVAAHHCMLWFGNLAVASLVSIFFPDSIRPVLYVSSVLLSAAEFLQWGYRRIMEDHRGLHVLRRRINQFLISTIGSILPNSFMEQRHLLPL</sequence>
<dbReference type="PANTHER" id="PTHR34115">
    <property type="entry name" value="PROTEIN, PUTATIVE-RELATED"/>
    <property type="match status" value="1"/>
</dbReference>
<evidence type="ECO:0000313" key="2">
    <source>
        <dbReference type="Proteomes" id="UP001604336"/>
    </source>
</evidence>
<evidence type="ECO:0000313" key="1">
    <source>
        <dbReference type="EMBL" id="KAL2542969.1"/>
    </source>
</evidence>
<protein>
    <submittedName>
        <fullName evidence="1">Uncharacterized protein</fullName>
    </submittedName>
</protein>
<dbReference type="InterPro" id="IPR053258">
    <property type="entry name" value="Ca-permeable_cation_channel"/>
</dbReference>
<dbReference type="PANTHER" id="PTHR34115:SF5">
    <property type="entry name" value="PROTEIN, PUTATIVE-RELATED"/>
    <property type="match status" value="1"/>
</dbReference>